<dbReference type="eggNOG" id="COG0463">
    <property type="taxonomic scope" value="Bacteria"/>
</dbReference>
<feature type="region of interest" description="Disordered" evidence="1">
    <location>
        <begin position="304"/>
        <end position="324"/>
    </location>
</feature>
<feature type="domain" description="Glycosyltransferase 2-like" evidence="3">
    <location>
        <begin position="10"/>
        <end position="162"/>
    </location>
</feature>
<evidence type="ECO:0000256" key="2">
    <source>
        <dbReference type="SAM" id="Phobius"/>
    </source>
</evidence>
<reference evidence="5" key="1">
    <citation type="journal article" date="2015" name="Genome Announc.">
        <title>High-Quality Draft Genome Sequence of Desulfovibrio carbinoliphilus FW-101-2B, an Organic Acid-Oxidizing Sulfate-Reducing Bacterium Isolated from Uranium(VI)-Contaminated Groundwater.</title>
        <authorList>
            <person name="Ramsay B.D."/>
            <person name="Hwang C."/>
            <person name="Woo H.L."/>
            <person name="Carroll S.L."/>
            <person name="Lucas S."/>
            <person name="Han J."/>
            <person name="Lapidus A.L."/>
            <person name="Cheng J.F."/>
            <person name="Goodwin L.A."/>
            <person name="Pitluck S."/>
            <person name="Peters L."/>
            <person name="Chertkov O."/>
            <person name="Held B."/>
            <person name="Detter J.C."/>
            <person name="Han C.S."/>
            <person name="Tapia R."/>
            <person name="Land M.L."/>
            <person name="Hauser L.J."/>
            <person name="Kyrpides N.C."/>
            <person name="Ivanova N.N."/>
            <person name="Mikhailova N."/>
            <person name="Pagani I."/>
            <person name="Woyke T."/>
            <person name="Arkin A.P."/>
            <person name="Dehal P."/>
            <person name="Chivian D."/>
            <person name="Criddle C.S."/>
            <person name="Wu W."/>
            <person name="Chakraborty R."/>
            <person name="Hazen T.C."/>
            <person name="Fields M.W."/>
        </authorList>
    </citation>
    <scope>NUCLEOTIDE SEQUENCE [LARGE SCALE GENOMIC DNA]</scope>
    <source>
        <strain evidence="5">FW-101-2B</strain>
    </source>
</reference>
<dbReference type="SUPFAM" id="SSF53448">
    <property type="entry name" value="Nucleotide-diphospho-sugar transferases"/>
    <property type="match status" value="1"/>
</dbReference>
<keyword evidence="2" id="KW-0812">Transmembrane</keyword>
<dbReference type="PANTHER" id="PTHR48090">
    <property type="entry name" value="UNDECAPRENYL-PHOSPHATE 4-DEOXY-4-FORMAMIDO-L-ARABINOSE TRANSFERASE-RELATED"/>
    <property type="match status" value="1"/>
</dbReference>
<gene>
    <name evidence="4" type="ORF">DFW101_3658</name>
</gene>
<dbReference type="Gene3D" id="3.90.550.10">
    <property type="entry name" value="Spore Coat Polysaccharide Biosynthesis Protein SpsA, Chain A"/>
    <property type="match status" value="1"/>
</dbReference>
<dbReference type="PANTHER" id="PTHR48090:SF7">
    <property type="entry name" value="RFBJ PROTEIN"/>
    <property type="match status" value="1"/>
</dbReference>
<evidence type="ECO:0000259" key="3">
    <source>
        <dbReference type="Pfam" id="PF00535"/>
    </source>
</evidence>
<sequence>MAPQHVEIAVCIPCYNEAPTVAQVVARVRRALPEAVVYVYDNASSDDTARIAAAAGAVVRTEARRGKGNVVRRMFADIEADIYVLADGDDTYHLDSAPEMIRLLRQGPCDMVNGARVTTRGAAYRAGHRFGNAFFSRLVGLMFGARIEDMLSGFKVFSRRFVKSFPALSSGFEIETEILVHALEMGVAMAEVKTPYKERPEGSHSKLATFRDGGRILRAIFTLLRAERPLAFFGSIAAVLALLCLAIGLPVVFEYFATGVVPRFPSAFLAAALGGIAVNCFFTGLILDLVRTGRHEAKKLAYLSHRPPHDDPVPETRAEPGASA</sequence>
<dbReference type="InterPro" id="IPR001173">
    <property type="entry name" value="Glyco_trans_2-like"/>
</dbReference>
<feature type="transmembrane region" description="Helical" evidence="2">
    <location>
        <begin position="230"/>
        <end position="256"/>
    </location>
</feature>
<dbReference type="Proteomes" id="UP000004662">
    <property type="component" value="Plasmid pFW10101"/>
</dbReference>
<feature type="transmembrane region" description="Helical" evidence="2">
    <location>
        <begin position="268"/>
        <end position="290"/>
    </location>
</feature>
<dbReference type="OrthoDB" id="9810303at2"/>
<dbReference type="AlphaFoldDB" id="G7QE48"/>
<keyword evidence="4" id="KW-0614">Plasmid</keyword>
<dbReference type="Pfam" id="PF00535">
    <property type="entry name" value="Glycos_transf_2"/>
    <property type="match status" value="1"/>
</dbReference>
<name>G7QE48_9BACT</name>
<evidence type="ECO:0000313" key="4">
    <source>
        <dbReference type="EMBL" id="EHJ45942.1"/>
    </source>
</evidence>
<dbReference type="HOGENOM" id="CLU_033536_7_3_7"/>
<dbReference type="InterPro" id="IPR029044">
    <property type="entry name" value="Nucleotide-diphossugar_trans"/>
</dbReference>
<proteinExistence type="predicted"/>
<evidence type="ECO:0000313" key="5">
    <source>
        <dbReference type="Proteomes" id="UP000004662"/>
    </source>
</evidence>
<keyword evidence="5" id="KW-1185">Reference proteome</keyword>
<dbReference type="RefSeq" id="WP_009182974.1">
    <property type="nucleotide sequence ID" value="NZ_CM001369.1"/>
</dbReference>
<feature type="compositionally biased region" description="Basic and acidic residues" evidence="1">
    <location>
        <begin position="307"/>
        <end position="318"/>
    </location>
</feature>
<protein>
    <submittedName>
        <fullName evidence="4">Glycosyl transferase family 2</fullName>
    </submittedName>
</protein>
<accession>G7QE48</accession>
<geneLocation type="plasmid" evidence="4 5">
    <name>pFW10101</name>
</geneLocation>
<evidence type="ECO:0000256" key="1">
    <source>
        <dbReference type="SAM" id="MobiDB-lite"/>
    </source>
</evidence>
<keyword evidence="2" id="KW-0472">Membrane</keyword>
<organism evidence="4 5">
    <name type="scientific">Solidesulfovibrio carbinoliphilus subsp. oakridgensis</name>
    <dbReference type="NCBI Taxonomy" id="694327"/>
    <lineage>
        <taxon>Bacteria</taxon>
        <taxon>Pseudomonadati</taxon>
        <taxon>Thermodesulfobacteriota</taxon>
        <taxon>Desulfovibrionia</taxon>
        <taxon>Desulfovibrionales</taxon>
        <taxon>Desulfovibrionaceae</taxon>
        <taxon>Solidesulfovibrio</taxon>
    </lineage>
</organism>
<dbReference type="EMBL" id="CM001369">
    <property type="protein sequence ID" value="EHJ45942.1"/>
    <property type="molecule type" value="Genomic_DNA"/>
</dbReference>
<dbReference type="CDD" id="cd04179">
    <property type="entry name" value="DPM_DPG-synthase_like"/>
    <property type="match status" value="1"/>
</dbReference>
<dbReference type="InterPro" id="IPR050256">
    <property type="entry name" value="Glycosyltransferase_2"/>
</dbReference>
<dbReference type="GO" id="GO:0016740">
    <property type="term" value="F:transferase activity"/>
    <property type="evidence" value="ECO:0007669"/>
    <property type="project" value="UniProtKB-KW"/>
</dbReference>
<keyword evidence="2" id="KW-1133">Transmembrane helix</keyword>
<keyword evidence="4" id="KW-0808">Transferase</keyword>